<sequence length="79" mass="8372">MKAVMRQPETGFALGKRVGRADGFSGCLWAGEPACFSHHAIAIRQPENALPVSLKPLPNPAANGAAGACRQMVYETEYG</sequence>
<evidence type="ECO:0000313" key="1">
    <source>
        <dbReference type="EMBL" id="EEP68732.1"/>
    </source>
</evidence>
<evidence type="ECO:0000313" key="2">
    <source>
        <dbReference type="Proteomes" id="UP000003009"/>
    </source>
</evidence>
<keyword evidence="2" id="KW-1185">Reference proteome</keyword>
<accession>C4GES5</accession>
<dbReference type="AlphaFoldDB" id="C4GES5"/>
<reference evidence="1" key="1">
    <citation type="submission" date="2009-04" db="EMBL/GenBank/DDBJ databases">
        <authorList>
            <person name="Weinstock G."/>
            <person name="Sodergren E."/>
            <person name="Clifton S."/>
            <person name="Fulton L."/>
            <person name="Fulton B."/>
            <person name="Courtney L."/>
            <person name="Fronick C."/>
            <person name="Harrison M."/>
            <person name="Strong C."/>
            <person name="Farmer C."/>
            <person name="Delahaunty K."/>
            <person name="Markovic C."/>
            <person name="Hall O."/>
            <person name="Minx P."/>
            <person name="Tomlinson C."/>
            <person name="Mitreva M."/>
            <person name="Nelson J."/>
            <person name="Hou S."/>
            <person name="Wollam A."/>
            <person name="Pepin K.H."/>
            <person name="Johnson M."/>
            <person name="Bhonagiri V."/>
            <person name="Nash W.E."/>
            <person name="Warren W."/>
            <person name="Chinwalla A."/>
            <person name="Mardis E.R."/>
            <person name="Wilson R.K."/>
        </authorList>
    </citation>
    <scope>NUCLEOTIDE SEQUENCE [LARGE SCALE GENOMIC DNA]</scope>
    <source>
        <strain evidence="1">ATCC 51147</strain>
    </source>
</reference>
<dbReference type="EMBL" id="ACJW02000002">
    <property type="protein sequence ID" value="EEP68732.1"/>
    <property type="molecule type" value="Genomic_DNA"/>
</dbReference>
<name>C4GES5_9NEIS</name>
<dbReference type="STRING" id="629741.GCWU000324_00636"/>
<gene>
    <name evidence="1" type="ORF">GCWU000324_00636</name>
</gene>
<dbReference type="HOGENOM" id="CLU_2601352_0_0_4"/>
<comment type="caution">
    <text evidence="1">The sequence shown here is derived from an EMBL/GenBank/DDBJ whole genome shotgun (WGS) entry which is preliminary data.</text>
</comment>
<organism evidence="1 2">
    <name type="scientific">Kingella oralis ATCC 51147</name>
    <dbReference type="NCBI Taxonomy" id="629741"/>
    <lineage>
        <taxon>Bacteria</taxon>
        <taxon>Pseudomonadati</taxon>
        <taxon>Pseudomonadota</taxon>
        <taxon>Betaproteobacteria</taxon>
        <taxon>Neisseriales</taxon>
        <taxon>Neisseriaceae</taxon>
        <taxon>Kingella</taxon>
    </lineage>
</organism>
<dbReference type="Proteomes" id="UP000003009">
    <property type="component" value="Unassembled WGS sequence"/>
</dbReference>
<proteinExistence type="predicted"/>
<protein>
    <submittedName>
        <fullName evidence="1">Uncharacterized protein</fullName>
    </submittedName>
</protein>